<dbReference type="Proteomes" id="UP001596524">
    <property type="component" value="Unassembled WGS sequence"/>
</dbReference>
<protein>
    <submittedName>
        <fullName evidence="2">Uncharacterized protein</fullName>
    </submittedName>
</protein>
<gene>
    <name evidence="2" type="ORF">ACFQO6_08635</name>
</gene>
<feature type="signal peptide" evidence="1">
    <location>
        <begin position="1"/>
        <end position="29"/>
    </location>
</feature>
<comment type="caution">
    <text evidence="2">The sequence shown here is derived from an EMBL/GenBank/DDBJ whole genome shotgun (WGS) entry which is preliminary data.</text>
</comment>
<dbReference type="EMBL" id="JBHTCH010000010">
    <property type="protein sequence ID" value="MFC7360335.1"/>
    <property type="molecule type" value="Genomic_DNA"/>
</dbReference>
<organism evidence="2 3">
    <name type="scientific">Nocardioides astragali</name>
    <dbReference type="NCBI Taxonomy" id="1776736"/>
    <lineage>
        <taxon>Bacteria</taxon>
        <taxon>Bacillati</taxon>
        <taxon>Actinomycetota</taxon>
        <taxon>Actinomycetes</taxon>
        <taxon>Propionibacteriales</taxon>
        <taxon>Nocardioidaceae</taxon>
        <taxon>Nocardioides</taxon>
    </lineage>
</organism>
<sequence length="169" mass="18757">MTGMTRIVVALVLSLGVLVGWAAPSSARADEELTTRQARALYQDVTCDVGAARTRYNNRVFGPDNWITIAEVRRRLSELRDLAWTMSLAEARAARRLYHAPAAWPAEVVDEIDTVVDYRIRASNVLNQMSGANSAVRFIELGKKANKMGPGRAPDRIRVYLSVPVYPRG</sequence>
<keyword evidence="1" id="KW-0732">Signal</keyword>
<keyword evidence="3" id="KW-1185">Reference proteome</keyword>
<evidence type="ECO:0000256" key="1">
    <source>
        <dbReference type="SAM" id="SignalP"/>
    </source>
</evidence>
<accession>A0ABW2N382</accession>
<name>A0ABW2N382_9ACTN</name>
<evidence type="ECO:0000313" key="3">
    <source>
        <dbReference type="Proteomes" id="UP001596524"/>
    </source>
</evidence>
<feature type="chain" id="PRO_5045732446" evidence="1">
    <location>
        <begin position="30"/>
        <end position="169"/>
    </location>
</feature>
<reference evidence="3" key="1">
    <citation type="journal article" date="2019" name="Int. J. Syst. Evol. Microbiol.">
        <title>The Global Catalogue of Microorganisms (GCM) 10K type strain sequencing project: providing services to taxonomists for standard genome sequencing and annotation.</title>
        <authorList>
            <consortium name="The Broad Institute Genomics Platform"/>
            <consortium name="The Broad Institute Genome Sequencing Center for Infectious Disease"/>
            <person name="Wu L."/>
            <person name="Ma J."/>
        </authorList>
    </citation>
    <scope>NUCLEOTIDE SEQUENCE [LARGE SCALE GENOMIC DNA]</scope>
    <source>
        <strain evidence="3">FCH27</strain>
    </source>
</reference>
<evidence type="ECO:0000313" key="2">
    <source>
        <dbReference type="EMBL" id="MFC7360335.1"/>
    </source>
</evidence>
<proteinExistence type="predicted"/>